<evidence type="ECO:0008006" key="3">
    <source>
        <dbReference type="Google" id="ProtNLM"/>
    </source>
</evidence>
<evidence type="ECO:0000313" key="1">
    <source>
        <dbReference type="EMBL" id="TQM36874.1"/>
    </source>
</evidence>
<dbReference type="RefSeq" id="WP_142103724.1">
    <property type="nucleotide sequence ID" value="NZ_VFPH01000002.1"/>
</dbReference>
<gene>
    <name evidence="1" type="ORF">FB388_4061</name>
</gene>
<name>A0A543FSZ0_9PSEU</name>
<keyword evidence="2" id="KW-1185">Reference proteome</keyword>
<dbReference type="Proteomes" id="UP000319818">
    <property type="component" value="Unassembled WGS sequence"/>
</dbReference>
<sequence length="867" mass="94485">MGEQPDEHHSAAPVVIEAGDDVGASPTGRWAVEHLVDVLTRRGIAVVREPVGRGVPGEPLRISLALGGSGASGTRESFSVTRPADRPRTIGVAGSDGRGLAYAVLDLADVAALAADPLEALLATAPEEGVPATPVRSVSRIFVSDVEDTPWLHDRAFWDEYLTELATHRVNRLQLAFGMQYNYSYDLNVRDNYLCFAYPFLVDVPGYDVRAGGVSDEERARNLETLQWVSAEAERRGIHFQLGLWNHAYEMPESPQPRYPIIGVTPENHAAYASAGLEALLRACPAIDGLTFRVHYEGGVPEPGHDFWRTVMGAVSRVGRPLEIDMHAKGVDAGLVDVARGTGASVVVSAKYWAEHLGLPYHQVSVRSLEEPTEEPGTGLKSITRHQRRFTRYGYGDFLREDRDYDLLFRIWPGTQRLLLWGDPVLAAGFGRLSTIGGALGAELCEPLSFKGRKTSGEPGGRDPYLDPELRLAGDPWTKYRYTYRLWGRLLYDPDADPAVWRRFLQHEYGAAASDLEAALGAASRVLPLVTVAHGPSASNNYYWPEMYLNMPLAGGTSSWHYHFDTPEPGTLGAASPFDPALFDRIDDHADDLLAGRRSGRYGPSEVATWLERLSDDAERALQQAVAVSPDANAPAFRRVAVDVTAQAGLGRFFAGKMRAGLAYALFQRTKDPQHLGDAVGAYRAARDAFAAVADVTTGVYRPDLTFGDRVAEHGHWADRVPAVEEDLAALELEHEAALAAPPAEGVAVRVAAIPAVARPGLRHVPPAAFRPAADVVLTAEPDGPFDGTVVLHYRHLNQGEHYRTVEMGGDGRLTATVPGDYTDSPYPLAYFFTMRHADGDAWIVPGLDETLANQPYHVVRQEAGRA</sequence>
<accession>A0A543FSZ0</accession>
<dbReference type="EMBL" id="VFPH01000002">
    <property type="protein sequence ID" value="TQM36874.1"/>
    <property type="molecule type" value="Genomic_DNA"/>
</dbReference>
<protein>
    <recommendedName>
        <fullName evidence="3">Glycosyl hydrolase family 115 (Putative glucuronidase)</fullName>
    </recommendedName>
</protein>
<dbReference type="OrthoDB" id="99887at2"/>
<organism evidence="1 2">
    <name type="scientific">Pseudonocardia cypriaca</name>
    <dbReference type="NCBI Taxonomy" id="882449"/>
    <lineage>
        <taxon>Bacteria</taxon>
        <taxon>Bacillati</taxon>
        <taxon>Actinomycetota</taxon>
        <taxon>Actinomycetes</taxon>
        <taxon>Pseudonocardiales</taxon>
        <taxon>Pseudonocardiaceae</taxon>
        <taxon>Pseudonocardia</taxon>
    </lineage>
</organism>
<reference evidence="1 2" key="1">
    <citation type="submission" date="2019-06" db="EMBL/GenBank/DDBJ databases">
        <title>Sequencing the genomes of 1000 actinobacteria strains.</title>
        <authorList>
            <person name="Klenk H.-P."/>
        </authorList>
    </citation>
    <scope>NUCLEOTIDE SEQUENCE [LARGE SCALE GENOMIC DNA]</scope>
    <source>
        <strain evidence="1 2">DSM 45511</strain>
    </source>
</reference>
<proteinExistence type="predicted"/>
<comment type="caution">
    <text evidence="1">The sequence shown here is derived from an EMBL/GenBank/DDBJ whole genome shotgun (WGS) entry which is preliminary data.</text>
</comment>
<dbReference type="AlphaFoldDB" id="A0A543FSZ0"/>
<evidence type="ECO:0000313" key="2">
    <source>
        <dbReference type="Proteomes" id="UP000319818"/>
    </source>
</evidence>